<protein>
    <submittedName>
        <fullName evidence="19">TonB-dependent siderophore receptor</fullName>
    </submittedName>
</protein>
<evidence type="ECO:0000313" key="19">
    <source>
        <dbReference type="EMBL" id="AVO44166.1"/>
    </source>
</evidence>
<dbReference type="InterPro" id="IPR000531">
    <property type="entry name" value="Beta-barrel_TonB"/>
</dbReference>
<dbReference type="PROSITE" id="PS52016">
    <property type="entry name" value="TONB_DEPENDENT_REC_3"/>
    <property type="match status" value="1"/>
</dbReference>
<gene>
    <name evidence="19" type="ORF">C6569_03295</name>
</gene>
<evidence type="ECO:0000256" key="11">
    <source>
        <dbReference type="ARBA" id="ARBA00023136"/>
    </source>
</evidence>
<dbReference type="InterPro" id="IPR037066">
    <property type="entry name" value="Plug_dom_sf"/>
</dbReference>
<dbReference type="OrthoDB" id="9760333at2"/>
<dbReference type="GO" id="GO:0038023">
    <property type="term" value="F:signaling receptor activity"/>
    <property type="evidence" value="ECO:0007669"/>
    <property type="project" value="InterPro"/>
</dbReference>
<dbReference type="Pfam" id="PF00593">
    <property type="entry name" value="TonB_dep_Rec_b-barrel"/>
    <property type="match status" value="1"/>
</dbReference>
<evidence type="ECO:0000256" key="6">
    <source>
        <dbReference type="ARBA" id="ARBA00022692"/>
    </source>
</evidence>
<comment type="subcellular location">
    <subcellularLocation>
        <location evidence="1 14">Cell outer membrane</location>
        <topology evidence="1 14">Multi-pass membrane protein</topology>
    </subcellularLocation>
</comment>
<evidence type="ECO:0000259" key="18">
    <source>
        <dbReference type="Pfam" id="PF07715"/>
    </source>
</evidence>
<feature type="signal peptide" evidence="16">
    <location>
        <begin position="1"/>
        <end position="26"/>
    </location>
</feature>
<keyword evidence="6 14" id="KW-0812">Transmembrane</keyword>
<reference evidence="19 20" key="1">
    <citation type="submission" date="2018-03" db="EMBL/GenBank/DDBJ databases">
        <title>Genome sequencing of Phreatobacter sp.</title>
        <authorList>
            <person name="Kim S.-J."/>
            <person name="Heo J."/>
            <person name="Kwon S.-W."/>
        </authorList>
    </citation>
    <scope>NUCLEOTIDE SEQUENCE [LARGE SCALE GENOMIC DNA]</scope>
    <source>
        <strain evidence="19 20">S-12</strain>
    </source>
</reference>
<evidence type="ECO:0000256" key="9">
    <source>
        <dbReference type="ARBA" id="ARBA00023065"/>
    </source>
</evidence>
<name>A0A2S0N7S4_9HYPH</name>
<proteinExistence type="inferred from homology"/>
<dbReference type="Pfam" id="PF07715">
    <property type="entry name" value="Plug"/>
    <property type="match status" value="1"/>
</dbReference>
<evidence type="ECO:0000256" key="10">
    <source>
        <dbReference type="ARBA" id="ARBA00023077"/>
    </source>
</evidence>
<dbReference type="Gene3D" id="2.40.170.20">
    <property type="entry name" value="TonB-dependent receptor, beta-barrel domain"/>
    <property type="match status" value="1"/>
</dbReference>
<dbReference type="InterPro" id="IPR012910">
    <property type="entry name" value="Plug_dom"/>
</dbReference>
<evidence type="ECO:0000256" key="1">
    <source>
        <dbReference type="ARBA" id="ARBA00004571"/>
    </source>
</evidence>
<evidence type="ECO:0000256" key="13">
    <source>
        <dbReference type="ARBA" id="ARBA00023237"/>
    </source>
</evidence>
<dbReference type="PANTHER" id="PTHR32552">
    <property type="entry name" value="FERRICHROME IRON RECEPTOR-RELATED"/>
    <property type="match status" value="1"/>
</dbReference>
<evidence type="ECO:0000256" key="12">
    <source>
        <dbReference type="ARBA" id="ARBA00023170"/>
    </source>
</evidence>
<comment type="similarity">
    <text evidence="2 14 15">Belongs to the TonB-dependent receptor family.</text>
</comment>
<dbReference type="GO" id="GO:0015891">
    <property type="term" value="P:siderophore transport"/>
    <property type="evidence" value="ECO:0007669"/>
    <property type="project" value="InterPro"/>
</dbReference>
<keyword evidence="9" id="KW-0406">Ion transport</keyword>
<evidence type="ECO:0000256" key="15">
    <source>
        <dbReference type="RuleBase" id="RU003357"/>
    </source>
</evidence>
<keyword evidence="3 14" id="KW-0813">Transport</keyword>
<dbReference type="Gene3D" id="2.170.130.10">
    <property type="entry name" value="TonB-dependent receptor, plug domain"/>
    <property type="match status" value="1"/>
</dbReference>
<keyword evidence="10 15" id="KW-0798">TonB box</keyword>
<keyword evidence="7 16" id="KW-0732">Signal</keyword>
<feature type="domain" description="TonB-dependent receptor plug" evidence="18">
    <location>
        <begin position="74"/>
        <end position="177"/>
    </location>
</feature>
<dbReference type="Proteomes" id="UP000237889">
    <property type="component" value="Chromosome"/>
</dbReference>
<dbReference type="NCBIfam" id="TIGR01783">
    <property type="entry name" value="TonB-siderophor"/>
    <property type="match status" value="1"/>
</dbReference>
<dbReference type="GO" id="GO:0009279">
    <property type="term" value="C:cell outer membrane"/>
    <property type="evidence" value="ECO:0007669"/>
    <property type="project" value="UniProtKB-SubCell"/>
</dbReference>
<keyword evidence="12 19" id="KW-0675">Receptor</keyword>
<organism evidence="19 20">
    <name type="scientific">Phreatobacter cathodiphilus</name>
    <dbReference type="NCBI Taxonomy" id="1868589"/>
    <lineage>
        <taxon>Bacteria</taxon>
        <taxon>Pseudomonadati</taxon>
        <taxon>Pseudomonadota</taxon>
        <taxon>Alphaproteobacteria</taxon>
        <taxon>Hyphomicrobiales</taxon>
        <taxon>Phreatobacteraceae</taxon>
        <taxon>Phreatobacter</taxon>
    </lineage>
</organism>
<keyword evidence="20" id="KW-1185">Reference proteome</keyword>
<evidence type="ECO:0000256" key="7">
    <source>
        <dbReference type="ARBA" id="ARBA00022729"/>
    </source>
</evidence>
<dbReference type="PANTHER" id="PTHR32552:SF68">
    <property type="entry name" value="FERRICHROME OUTER MEMBRANE TRANSPORTER_PHAGE RECEPTOR"/>
    <property type="match status" value="1"/>
</dbReference>
<evidence type="ECO:0000256" key="5">
    <source>
        <dbReference type="ARBA" id="ARBA00022496"/>
    </source>
</evidence>
<dbReference type="InterPro" id="IPR010105">
    <property type="entry name" value="TonB_sidphr_rcpt"/>
</dbReference>
<dbReference type="EMBL" id="CP027668">
    <property type="protein sequence ID" value="AVO44166.1"/>
    <property type="molecule type" value="Genomic_DNA"/>
</dbReference>
<keyword evidence="11 14" id="KW-0472">Membrane</keyword>
<keyword evidence="4 14" id="KW-1134">Transmembrane beta strand</keyword>
<evidence type="ECO:0000259" key="17">
    <source>
        <dbReference type="Pfam" id="PF00593"/>
    </source>
</evidence>
<feature type="domain" description="TonB-dependent receptor-like beta-barrel" evidence="17">
    <location>
        <begin position="250"/>
        <end position="687"/>
    </location>
</feature>
<evidence type="ECO:0000256" key="16">
    <source>
        <dbReference type="SAM" id="SignalP"/>
    </source>
</evidence>
<dbReference type="FunFam" id="2.40.170.20:FF:000005">
    <property type="entry name" value="TonB-dependent siderophore receptor"/>
    <property type="match status" value="1"/>
</dbReference>
<evidence type="ECO:0000256" key="2">
    <source>
        <dbReference type="ARBA" id="ARBA00009810"/>
    </source>
</evidence>
<accession>A0A2S0N7S4</accession>
<feature type="chain" id="PRO_5015653168" evidence="16">
    <location>
        <begin position="27"/>
        <end position="718"/>
    </location>
</feature>
<evidence type="ECO:0000256" key="4">
    <source>
        <dbReference type="ARBA" id="ARBA00022452"/>
    </source>
</evidence>
<dbReference type="SUPFAM" id="SSF56935">
    <property type="entry name" value="Porins"/>
    <property type="match status" value="1"/>
</dbReference>
<keyword evidence="5" id="KW-0410">Iron transport</keyword>
<dbReference type="KEGG" id="phr:C6569_03295"/>
<keyword evidence="8" id="KW-0408">Iron</keyword>
<dbReference type="InterPro" id="IPR039426">
    <property type="entry name" value="TonB-dep_rcpt-like"/>
</dbReference>
<evidence type="ECO:0000256" key="8">
    <source>
        <dbReference type="ARBA" id="ARBA00023004"/>
    </source>
</evidence>
<dbReference type="InterPro" id="IPR036942">
    <property type="entry name" value="Beta-barrel_TonB_sf"/>
</dbReference>
<dbReference type="GO" id="GO:0015344">
    <property type="term" value="F:siderophore uptake transmembrane transporter activity"/>
    <property type="evidence" value="ECO:0007669"/>
    <property type="project" value="TreeGrafter"/>
</dbReference>
<keyword evidence="13 14" id="KW-0998">Cell outer membrane</keyword>
<dbReference type="AlphaFoldDB" id="A0A2S0N7S4"/>
<evidence type="ECO:0000313" key="20">
    <source>
        <dbReference type="Proteomes" id="UP000237889"/>
    </source>
</evidence>
<dbReference type="CDD" id="cd01347">
    <property type="entry name" value="ligand_gated_channel"/>
    <property type="match status" value="1"/>
</dbReference>
<sequence>MAGIGTFTRTFLILFSATLPISVAKAQTQPVSAQGATALGEVVIEREGNEDPLGPVRGVVANRSATATKTNTPILETPQAIGVVGAEQMRLQQPTTVTEATRYSAGVRSETFGADARNDWFLIRGFPQQTTGYFLDGLQLYSTSFATWKLDPWSLERIEILRGPASTLYGGGDPGGIINAISRRPPSTFGGRAETGIDSFGNAYGALDVGGPVDASGKWLYRLSMIGRLGGTQTDYTENDRFHIAPALTWQPSPDTSLTILASYTRDLTRGQNFLPYVGTVVSAPWGRIPTSLFTGNPGYDHFRREQAMLGYALSHRVNDTLTIRQNGRMAYLSVDYQTVYGGGYATTAAAADLLRYNFVTSPTAYQFNLDTQAEWRFSTGALSHTLLTGIDLKRYQINDDQGFAFGTNLNLLNPVYTPVTPVTSRYILGTVVQSQAGFYVQDQIRLGGFNLVLGGRYDSVSTSLTNRLNPAADTSDTTGRFTGRAALMYTTAFGLAPYVSYATSFNPQVGTNGLTGQLLQPETGRGLEAGVKFRPTGWNVTFGAAVFDIRRENVSTTIYTPAFATSQIGAIRSRGVELEANADLGSGWKVIAAYTHADPRVVSDLDTTLIGHTPAGIPRQFASLWAHYTVQDGALAGLGLSAGVRYVGESFADGANTLPVPAYAVVDAGLKYEYRNWTMRMTVTNLFDKTYVASCSSASACFYGDRRRATVSIGYRW</sequence>
<evidence type="ECO:0000256" key="14">
    <source>
        <dbReference type="PROSITE-ProRule" id="PRU01360"/>
    </source>
</evidence>
<evidence type="ECO:0000256" key="3">
    <source>
        <dbReference type="ARBA" id="ARBA00022448"/>
    </source>
</evidence>
<dbReference type="FunFam" id="2.170.130.10:FF:000001">
    <property type="entry name" value="Catecholate siderophore TonB-dependent receptor"/>
    <property type="match status" value="1"/>
</dbReference>